<dbReference type="RefSeq" id="WP_203571290.1">
    <property type="nucleotide sequence ID" value="NZ_WOFE01000004.1"/>
</dbReference>
<keyword evidence="2" id="KW-1185">Reference proteome</keyword>
<evidence type="ECO:0008006" key="3">
    <source>
        <dbReference type="Google" id="ProtNLM"/>
    </source>
</evidence>
<dbReference type="Proteomes" id="UP001195660">
    <property type="component" value="Unassembled WGS sequence"/>
</dbReference>
<sequence length="97" mass="9767">MIKTPLFLSARAATACRVALTQVSTHKQIVLIICAAALLNGCAVVTTAAVVGGVALSATTTALDLTYETSKAVATGTYAAGEFAVEALAKPDPAETE</sequence>
<gene>
    <name evidence="1" type="ORF">GM173_10250</name>
</gene>
<reference evidence="1 2" key="1">
    <citation type="submission" date="2019-11" db="EMBL/GenBank/DDBJ databases">
        <title>Novel Deefgea species.</title>
        <authorList>
            <person name="Han J.-H."/>
        </authorList>
    </citation>
    <scope>NUCLEOTIDE SEQUENCE [LARGE SCALE GENOMIC DNA]</scope>
    <source>
        <strain evidence="1 2">LMG 24817</strain>
    </source>
</reference>
<name>A0ABS2CD37_9NEIS</name>
<comment type="caution">
    <text evidence="1">The sequence shown here is derived from an EMBL/GenBank/DDBJ whole genome shotgun (WGS) entry which is preliminary data.</text>
</comment>
<dbReference type="EMBL" id="WOFE01000004">
    <property type="protein sequence ID" value="MBM5571957.1"/>
    <property type="molecule type" value="Genomic_DNA"/>
</dbReference>
<evidence type="ECO:0000313" key="1">
    <source>
        <dbReference type="EMBL" id="MBM5571957.1"/>
    </source>
</evidence>
<evidence type="ECO:0000313" key="2">
    <source>
        <dbReference type="Proteomes" id="UP001195660"/>
    </source>
</evidence>
<protein>
    <recommendedName>
        <fullName evidence="3">Lipoprotein</fullName>
    </recommendedName>
</protein>
<accession>A0ABS2CD37</accession>
<proteinExistence type="predicted"/>
<organism evidence="1 2">
    <name type="scientific">Deefgea chitinilytica</name>
    <dbReference type="NCBI Taxonomy" id="570276"/>
    <lineage>
        <taxon>Bacteria</taxon>
        <taxon>Pseudomonadati</taxon>
        <taxon>Pseudomonadota</taxon>
        <taxon>Betaproteobacteria</taxon>
        <taxon>Neisseriales</taxon>
        <taxon>Chitinibacteraceae</taxon>
        <taxon>Deefgea</taxon>
    </lineage>
</organism>